<keyword evidence="1" id="KW-0802">TPR repeat</keyword>
<dbReference type="NCBIfam" id="TIGR02521">
    <property type="entry name" value="type_IV_pilW"/>
    <property type="match status" value="1"/>
</dbReference>
<evidence type="ECO:0000313" key="3">
    <source>
        <dbReference type="Proteomes" id="UP000235547"/>
    </source>
</evidence>
<protein>
    <submittedName>
        <fullName evidence="2">Type IV pilus biogenesis/stability protein PilW</fullName>
    </submittedName>
</protein>
<dbReference type="EMBL" id="PNRG01000008">
    <property type="protein sequence ID" value="PMR81761.1"/>
    <property type="molecule type" value="Genomic_DNA"/>
</dbReference>
<sequence>MIRRSPLPGRTRLPTLAVLLGSLWLAGCATQQQGLTGRDEVNPADAYTQLGVAYLERDNLQRAMAALDRALTIDPNDAEALQAMAMVYQRQGESQLADDSFKRALAADSDFTRARNNYAAFLYDQGRVREACEQLEQASQDPQYPNRAQLFANLGQCQQELGDSQAARRSLARAQDIDPRSARSYYALAMLEHAAGNHDRAQQQLDTYIRLAGPNISALRLAREIAQARGDRDAVAFYTEQLEGSRRAP</sequence>
<feature type="repeat" description="TPR" evidence="1">
    <location>
        <begin position="148"/>
        <end position="181"/>
    </location>
</feature>
<dbReference type="OrthoDB" id="129043at2"/>
<dbReference type="Pfam" id="PF13181">
    <property type="entry name" value="TPR_8"/>
    <property type="match status" value="1"/>
</dbReference>
<dbReference type="SMART" id="SM00028">
    <property type="entry name" value="TPR"/>
    <property type="match status" value="4"/>
</dbReference>
<gene>
    <name evidence="2" type="ORF">C1H70_05070</name>
</gene>
<reference evidence="2 3" key="1">
    <citation type="submission" date="2018-01" db="EMBL/GenBank/DDBJ databases">
        <title>Halomonas endophytica sp. nov., isolated from storage liquid in the stems of Populus euphratica.</title>
        <authorList>
            <person name="Chen C."/>
        </authorList>
    </citation>
    <scope>NUCLEOTIDE SEQUENCE [LARGE SCALE GENOMIC DNA]</scope>
    <source>
        <strain evidence="2 3">BZ-SZ-XJ27</strain>
    </source>
</reference>
<dbReference type="Gene3D" id="1.25.40.10">
    <property type="entry name" value="Tetratricopeptide repeat domain"/>
    <property type="match status" value="1"/>
</dbReference>
<keyword evidence="3" id="KW-1185">Reference proteome</keyword>
<dbReference type="GO" id="GO:0045892">
    <property type="term" value="P:negative regulation of DNA-templated transcription"/>
    <property type="evidence" value="ECO:0007669"/>
    <property type="project" value="InterPro"/>
</dbReference>
<name>A0A2N7UMW5_9GAMM</name>
<dbReference type="PROSITE" id="PS51257">
    <property type="entry name" value="PROKAR_LIPOPROTEIN"/>
    <property type="match status" value="1"/>
</dbReference>
<dbReference type="InterPro" id="IPR044650">
    <property type="entry name" value="SRFR1-like"/>
</dbReference>
<comment type="caution">
    <text evidence="2">The sequence shown here is derived from an EMBL/GenBank/DDBJ whole genome shotgun (WGS) entry which is preliminary data.</text>
</comment>
<evidence type="ECO:0000313" key="2">
    <source>
        <dbReference type="EMBL" id="PMR81761.1"/>
    </source>
</evidence>
<dbReference type="Pfam" id="PF13176">
    <property type="entry name" value="TPR_7"/>
    <property type="match status" value="1"/>
</dbReference>
<dbReference type="PANTHER" id="PTHR44749:SF1">
    <property type="entry name" value="TETRATRICOPEPTIDE-LIKE HELICAL DOMAIN-CONTAINING PROTEIN"/>
    <property type="match status" value="1"/>
</dbReference>
<organism evidence="2 3">
    <name type="scientific">Halomonas urumqiensis</name>
    <dbReference type="NCBI Taxonomy" id="1684789"/>
    <lineage>
        <taxon>Bacteria</taxon>
        <taxon>Pseudomonadati</taxon>
        <taxon>Pseudomonadota</taxon>
        <taxon>Gammaproteobacteria</taxon>
        <taxon>Oceanospirillales</taxon>
        <taxon>Halomonadaceae</taxon>
        <taxon>Halomonas</taxon>
    </lineage>
</organism>
<proteinExistence type="predicted"/>
<dbReference type="SUPFAM" id="SSF48452">
    <property type="entry name" value="TPR-like"/>
    <property type="match status" value="1"/>
</dbReference>
<dbReference type="InterPro" id="IPR011990">
    <property type="entry name" value="TPR-like_helical_dom_sf"/>
</dbReference>
<dbReference type="PROSITE" id="PS50293">
    <property type="entry name" value="TPR_REGION"/>
    <property type="match status" value="1"/>
</dbReference>
<evidence type="ECO:0000256" key="1">
    <source>
        <dbReference type="PROSITE-ProRule" id="PRU00339"/>
    </source>
</evidence>
<dbReference type="RefSeq" id="WP_102587246.1">
    <property type="nucleotide sequence ID" value="NZ_BNAE01000003.1"/>
</dbReference>
<dbReference type="PANTHER" id="PTHR44749">
    <property type="entry name" value="SUPPRESSOR OF RPS4-RLD 1"/>
    <property type="match status" value="1"/>
</dbReference>
<dbReference type="InterPro" id="IPR019734">
    <property type="entry name" value="TPR_rpt"/>
</dbReference>
<dbReference type="InterPro" id="IPR013360">
    <property type="entry name" value="Pilus_4_PilW"/>
</dbReference>
<feature type="repeat" description="TPR" evidence="1">
    <location>
        <begin position="78"/>
        <end position="111"/>
    </location>
</feature>
<dbReference type="Pfam" id="PF00515">
    <property type="entry name" value="TPR_1"/>
    <property type="match status" value="1"/>
</dbReference>
<feature type="repeat" description="TPR" evidence="1">
    <location>
        <begin position="44"/>
        <end position="77"/>
    </location>
</feature>
<dbReference type="AlphaFoldDB" id="A0A2N7UMW5"/>
<dbReference type="Proteomes" id="UP000235547">
    <property type="component" value="Unassembled WGS sequence"/>
</dbReference>
<accession>A0A2N7UMW5</accession>
<dbReference type="Pfam" id="PF13424">
    <property type="entry name" value="TPR_12"/>
    <property type="match status" value="1"/>
</dbReference>
<dbReference type="PROSITE" id="PS50005">
    <property type="entry name" value="TPR"/>
    <property type="match status" value="3"/>
</dbReference>